<dbReference type="EMBL" id="CACRXK020002179">
    <property type="protein sequence ID" value="CAB3993076.1"/>
    <property type="molecule type" value="Genomic_DNA"/>
</dbReference>
<protein>
    <submittedName>
        <fullName evidence="2">Uncharacterized protein</fullName>
    </submittedName>
</protein>
<organism evidence="2 3">
    <name type="scientific">Paramuricea clavata</name>
    <name type="common">Red gorgonian</name>
    <name type="synonym">Violescent sea-whip</name>
    <dbReference type="NCBI Taxonomy" id="317549"/>
    <lineage>
        <taxon>Eukaryota</taxon>
        <taxon>Metazoa</taxon>
        <taxon>Cnidaria</taxon>
        <taxon>Anthozoa</taxon>
        <taxon>Octocorallia</taxon>
        <taxon>Malacalcyonacea</taxon>
        <taxon>Plexauridae</taxon>
        <taxon>Paramuricea</taxon>
    </lineage>
</organism>
<dbReference type="Proteomes" id="UP001152795">
    <property type="component" value="Unassembled WGS sequence"/>
</dbReference>
<reference evidence="2" key="1">
    <citation type="submission" date="2020-04" db="EMBL/GenBank/DDBJ databases">
        <authorList>
            <person name="Alioto T."/>
            <person name="Alioto T."/>
            <person name="Gomez Garrido J."/>
        </authorList>
    </citation>
    <scope>NUCLEOTIDE SEQUENCE</scope>
    <source>
        <strain evidence="2">A484AB</strain>
    </source>
</reference>
<keyword evidence="3" id="KW-1185">Reference proteome</keyword>
<feature type="region of interest" description="Disordered" evidence="1">
    <location>
        <begin position="1"/>
        <end position="40"/>
    </location>
</feature>
<accession>A0A7D9HXA0</accession>
<sequence length="265" mass="29749">MSGKRTRNDAMSGRKKKSGSTAPHEIIVQRLASEPDTKQTFRPVKPREFVNFEYEELSLVNLKKACAAHFNLPASTCDILVSNKGPSCTNIGQIPHRKDKVYLVRFVVMQDDQPLSEDGVEVYYEDSISTSHPNRNYPASVSIDALLKAGKVAKPQPKNKVTITFEAFDIESREWTEVMEEELLVDTKKFASGGFRDAFHATGKKSAKNHQPTEWVVKTYNARAKSTIEGIASTSVENHCRKQVQMHAVARHFTKKFDSKAPSSF</sequence>
<dbReference type="OrthoDB" id="301415at2759"/>
<feature type="non-terminal residue" evidence="2">
    <location>
        <position position="1"/>
    </location>
</feature>
<evidence type="ECO:0000313" key="3">
    <source>
        <dbReference type="Proteomes" id="UP001152795"/>
    </source>
</evidence>
<evidence type="ECO:0000256" key="1">
    <source>
        <dbReference type="SAM" id="MobiDB-lite"/>
    </source>
</evidence>
<dbReference type="AlphaFoldDB" id="A0A7D9HXA0"/>
<proteinExistence type="predicted"/>
<gene>
    <name evidence="2" type="ORF">PACLA_8A000383</name>
</gene>
<comment type="caution">
    <text evidence="2">The sequence shown here is derived from an EMBL/GenBank/DDBJ whole genome shotgun (WGS) entry which is preliminary data.</text>
</comment>
<dbReference type="Gene3D" id="3.30.200.20">
    <property type="entry name" value="Phosphorylase Kinase, domain 1"/>
    <property type="match status" value="1"/>
</dbReference>
<evidence type="ECO:0000313" key="2">
    <source>
        <dbReference type="EMBL" id="CAB3993076.1"/>
    </source>
</evidence>
<name>A0A7D9HXA0_PARCT</name>